<evidence type="ECO:0000256" key="8">
    <source>
        <dbReference type="ARBA" id="ARBA00023136"/>
    </source>
</evidence>
<comment type="similarity">
    <text evidence="2">Belongs to the ABC transporter superfamily. ABCG family. Eye pigment precursor importer (TC 3.A.1.204) subfamily.</text>
</comment>
<keyword evidence="12" id="KW-1185">Reference proteome</keyword>
<dbReference type="InterPro" id="IPR050352">
    <property type="entry name" value="ABCG_transporters"/>
</dbReference>
<keyword evidence="7 9" id="KW-1133">Transmembrane helix</keyword>
<dbReference type="InterPro" id="IPR017871">
    <property type="entry name" value="ABC_transporter-like_CS"/>
</dbReference>
<dbReference type="GO" id="GO:0140359">
    <property type="term" value="F:ABC-type transporter activity"/>
    <property type="evidence" value="ECO:0007669"/>
    <property type="project" value="InterPro"/>
</dbReference>
<feature type="transmembrane region" description="Helical" evidence="9">
    <location>
        <begin position="508"/>
        <end position="526"/>
    </location>
</feature>
<dbReference type="Pfam" id="PF01061">
    <property type="entry name" value="ABC2_membrane"/>
    <property type="match status" value="1"/>
</dbReference>
<keyword evidence="4 9" id="KW-0812">Transmembrane</keyword>
<dbReference type="InterPro" id="IPR003439">
    <property type="entry name" value="ABC_transporter-like_ATP-bd"/>
</dbReference>
<evidence type="ECO:0000256" key="2">
    <source>
        <dbReference type="ARBA" id="ARBA00005814"/>
    </source>
</evidence>
<reference evidence="11 12" key="1">
    <citation type="journal article" date="2024" name="Insects">
        <title>An Improved Chromosome-Level Genome Assembly of the Firefly Pyrocoelia pectoralis.</title>
        <authorList>
            <person name="Fu X."/>
            <person name="Meyer-Rochow V.B."/>
            <person name="Ballantyne L."/>
            <person name="Zhu X."/>
        </authorList>
    </citation>
    <scope>NUCLEOTIDE SEQUENCE [LARGE SCALE GENOMIC DNA]</scope>
    <source>
        <strain evidence="11">XCY_ONT2</strain>
    </source>
</reference>
<keyword evidence="5" id="KW-0547">Nucleotide-binding</keyword>
<name>A0AAN7ZL06_9COLE</name>
<dbReference type="Proteomes" id="UP001329430">
    <property type="component" value="Chromosome 5"/>
</dbReference>
<dbReference type="InterPro" id="IPR027417">
    <property type="entry name" value="P-loop_NTPase"/>
</dbReference>
<dbReference type="InterPro" id="IPR043926">
    <property type="entry name" value="ABCG_dom"/>
</dbReference>
<keyword evidence="3" id="KW-0813">Transport</keyword>
<sequence length="693" mass="78917">MDDNLVNVPKIRIAKRPDSLKAELLTIPENDVSVRNKEDDECNIGFENLSYRVQEGIFHKRRKTILGEISGTFDAGNLTAIMGPSGCGKTTLMNILAGYIAGNVEGELLVNNRPRDEASFKKTMCYIMQDDCLQPLLTVKEVMMIAARLKLSEKISIEDKKSKIRDTLEAIGLDNCYNVRTGLLSGGQRKRLSIALELLRNPQVLFLDEPTSGLDSSTSKQCIMLLKQLSAEGRTVICTIHQPSASLFELFDHLYALAEGCCIYQGSIKGVLPYLEDLGLRCPPYHNPADYLLEVANGEHGSFNNELVVKSQNGRCDDWRKRNRGDTLQIRSMNHIGTMMDRGLITPVKAPPFKFPLPSPPKENCCRSPKYPTSFINQVIVLLKRSFLILKRDRTLTYSRILTHFSTALFIGILYYGIGIDAKDMHNNANFMFFSVMFLMMTSFNCITLTFPTEVAVINKEHFNSWYSIGSYYFSNMISDFPIQLIATVSYALITFYMTSQPREGFRFMYFLIICILISLVAQSFGMLVGSSWEMKTAIIIGPICFLPFTIFSGFFVQFHDAHPYVQWIFHISYLKYGFEGLMLATLGYGREKLPCDADYCHFRYPQQFLDKMDMENAVYSHCVYFLIGLQLIFRIVTYFVLLCRLDSTNLPRLPTSSNLYGYDNPNNNGDEDERTQSCRTNWYLLINGKPQN</sequence>
<feature type="transmembrane region" description="Helical" evidence="9">
    <location>
        <begin position="401"/>
        <end position="419"/>
    </location>
</feature>
<dbReference type="PROSITE" id="PS00211">
    <property type="entry name" value="ABC_TRANSPORTER_1"/>
    <property type="match status" value="1"/>
</dbReference>
<proteinExistence type="inferred from homology"/>
<dbReference type="PANTHER" id="PTHR48041:SF133">
    <property type="entry name" value="GH24286P"/>
    <property type="match status" value="1"/>
</dbReference>
<keyword evidence="6" id="KW-0067">ATP-binding</keyword>
<feature type="transmembrane region" description="Helical" evidence="9">
    <location>
        <begin position="472"/>
        <end position="496"/>
    </location>
</feature>
<feature type="transmembrane region" description="Helical" evidence="9">
    <location>
        <begin position="569"/>
        <end position="590"/>
    </location>
</feature>
<feature type="transmembrane region" description="Helical" evidence="9">
    <location>
        <begin position="431"/>
        <end position="452"/>
    </location>
</feature>
<evidence type="ECO:0000256" key="7">
    <source>
        <dbReference type="ARBA" id="ARBA00022989"/>
    </source>
</evidence>
<dbReference type="PROSITE" id="PS50893">
    <property type="entry name" value="ABC_TRANSPORTER_2"/>
    <property type="match status" value="1"/>
</dbReference>
<dbReference type="AlphaFoldDB" id="A0AAN7ZL06"/>
<dbReference type="Pfam" id="PF19055">
    <property type="entry name" value="ABC2_membrane_7"/>
    <property type="match status" value="1"/>
</dbReference>
<dbReference type="GO" id="GO:0005524">
    <property type="term" value="F:ATP binding"/>
    <property type="evidence" value="ECO:0007669"/>
    <property type="project" value="UniProtKB-KW"/>
</dbReference>
<evidence type="ECO:0000313" key="12">
    <source>
        <dbReference type="Proteomes" id="UP001329430"/>
    </source>
</evidence>
<dbReference type="GO" id="GO:0016887">
    <property type="term" value="F:ATP hydrolysis activity"/>
    <property type="evidence" value="ECO:0007669"/>
    <property type="project" value="InterPro"/>
</dbReference>
<feature type="transmembrane region" description="Helical" evidence="9">
    <location>
        <begin position="619"/>
        <end position="643"/>
    </location>
</feature>
<evidence type="ECO:0000313" key="11">
    <source>
        <dbReference type="EMBL" id="KAK5643178.1"/>
    </source>
</evidence>
<evidence type="ECO:0000256" key="6">
    <source>
        <dbReference type="ARBA" id="ARBA00022840"/>
    </source>
</evidence>
<dbReference type="EMBL" id="JAVRBK010000005">
    <property type="protein sequence ID" value="KAK5643178.1"/>
    <property type="molecule type" value="Genomic_DNA"/>
</dbReference>
<dbReference type="PANTHER" id="PTHR48041">
    <property type="entry name" value="ABC TRANSPORTER G FAMILY MEMBER 28"/>
    <property type="match status" value="1"/>
</dbReference>
<dbReference type="Pfam" id="PF00005">
    <property type="entry name" value="ABC_tran"/>
    <property type="match status" value="1"/>
</dbReference>
<protein>
    <recommendedName>
        <fullName evidence="10">ABC transporter domain-containing protein</fullName>
    </recommendedName>
</protein>
<keyword evidence="8 9" id="KW-0472">Membrane</keyword>
<dbReference type="SMART" id="SM00382">
    <property type="entry name" value="AAA"/>
    <property type="match status" value="1"/>
</dbReference>
<dbReference type="Gene3D" id="3.40.50.300">
    <property type="entry name" value="P-loop containing nucleotide triphosphate hydrolases"/>
    <property type="match status" value="1"/>
</dbReference>
<evidence type="ECO:0000256" key="9">
    <source>
        <dbReference type="SAM" id="Phobius"/>
    </source>
</evidence>
<gene>
    <name evidence="11" type="ORF">RI129_007023</name>
</gene>
<dbReference type="GO" id="GO:0005886">
    <property type="term" value="C:plasma membrane"/>
    <property type="evidence" value="ECO:0007669"/>
    <property type="project" value="TreeGrafter"/>
</dbReference>
<evidence type="ECO:0000256" key="1">
    <source>
        <dbReference type="ARBA" id="ARBA00004141"/>
    </source>
</evidence>
<dbReference type="InterPro" id="IPR003593">
    <property type="entry name" value="AAA+_ATPase"/>
</dbReference>
<comment type="caution">
    <text evidence="11">The sequence shown here is derived from an EMBL/GenBank/DDBJ whole genome shotgun (WGS) entry which is preliminary data.</text>
</comment>
<dbReference type="FunFam" id="3.40.50.300:FF:001077">
    <property type="entry name" value="Uncharacterized protein, isoform A"/>
    <property type="match status" value="1"/>
</dbReference>
<evidence type="ECO:0000259" key="10">
    <source>
        <dbReference type="PROSITE" id="PS50893"/>
    </source>
</evidence>
<feature type="transmembrane region" description="Helical" evidence="9">
    <location>
        <begin position="538"/>
        <end position="557"/>
    </location>
</feature>
<dbReference type="InterPro" id="IPR013525">
    <property type="entry name" value="ABC2_TM"/>
</dbReference>
<accession>A0AAN7ZL06</accession>
<comment type="subcellular location">
    <subcellularLocation>
        <location evidence="1">Membrane</location>
        <topology evidence="1">Multi-pass membrane protein</topology>
    </subcellularLocation>
</comment>
<evidence type="ECO:0000256" key="5">
    <source>
        <dbReference type="ARBA" id="ARBA00022741"/>
    </source>
</evidence>
<evidence type="ECO:0000256" key="3">
    <source>
        <dbReference type="ARBA" id="ARBA00022448"/>
    </source>
</evidence>
<dbReference type="CDD" id="cd03213">
    <property type="entry name" value="ABCG_EPDR"/>
    <property type="match status" value="1"/>
</dbReference>
<evidence type="ECO:0000256" key="4">
    <source>
        <dbReference type="ARBA" id="ARBA00022692"/>
    </source>
</evidence>
<organism evidence="11 12">
    <name type="scientific">Pyrocoelia pectoralis</name>
    <dbReference type="NCBI Taxonomy" id="417401"/>
    <lineage>
        <taxon>Eukaryota</taxon>
        <taxon>Metazoa</taxon>
        <taxon>Ecdysozoa</taxon>
        <taxon>Arthropoda</taxon>
        <taxon>Hexapoda</taxon>
        <taxon>Insecta</taxon>
        <taxon>Pterygota</taxon>
        <taxon>Neoptera</taxon>
        <taxon>Endopterygota</taxon>
        <taxon>Coleoptera</taxon>
        <taxon>Polyphaga</taxon>
        <taxon>Elateriformia</taxon>
        <taxon>Elateroidea</taxon>
        <taxon>Lampyridae</taxon>
        <taxon>Lampyrinae</taxon>
        <taxon>Pyrocoelia</taxon>
    </lineage>
</organism>
<dbReference type="SUPFAM" id="SSF52540">
    <property type="entry name" value="P-loop containing nucleoside triphosphate hydrolases"/>
    <property type="match status" value="1"/>
</dbReference>
<feature type="domain" description="ABC transporter" evidence="10">
    <location>
        <begin position="44"/>
        <end position="284"/>
    </location>
</feature>